<evidence type="ECO:0008006" key="4">
    <source>
        <dbReference type="Google" id="ProtNLM"/>
    </source>
</evidence>
<gene>
    <name evidence="2" type="ORF">Dfulv_48350</name>
</gene>
<evidence type="ECO:0000313" key="3">
    <source>
        <dbReference type="Proteomes" id="UP001059617"/>
    </source>
</evidence>
<name>A0ABY5VZZ9_9ACTN</name>
<reference evidence="2" key="2">
    <citation type="submission" date="2022-09" db="EMBL/GenBank/DDBJ databases">
        <title>Biosynthetic gene clusters of Dactylosporangioum fulvum.</title>
        <authorList>
            <person name="Caradec T."/>
        </authorList>
    </citation>
    <scope>NUCLEOTIDE SEQUENCE</scope>
    <source>
        <strain evidence="2">NRRL B-16292</strain>
    </source>
</reference>
<keyword evidence="3" id="KW-1185">Reference proteome</keyword>
<evidence type="ECO:0000313" key="2">
    <source>
        <dbReference type="EMBL" id="UWP82749.1"/>
    </source>
</evidence>
<protein>
    <recommendedName>
        <fullName evidence="4">Transposase</fullName>
    </recommendedName>
</protein>
<sequence>MSHETIYLQALGDLRAELTRQVAPCSGRASRHTRAAVAGPSAPTATGSGSTCPNAQPRPPIGRSPGHREGDLLIGTAGKSAIAILVERATRFVLLVALPDSRVSEHVIT</sequence>
<feature type="compositionally biased region" description="Polar residues" evidence="1">
    <location>
        <begin position="43"/>
        <end position="54"/>
    </location>
</feature>
<dbReference type="EMBL" id="CP073720">
    <property type="protein sequence ID" value="UWP82749.1"/>
    <property type="molecule type" value="Genomic_DNA"/>
</dbReference>
<feature type="region of interest" description="Disordered" evidence="1">
    <location>
        <begin position="25"/>
        <end position="72"/>
    </location>
</feature>
<dbReference type="Proteomes" id="UP001059617">
    <property type="component" value="Chromosome"/>
</dbReference>
<evidence type="ECO:0000256" key="1">
    <source>
        <dbReference type="SAM" id="MobiDB-lite"/>
    </source>
</evidence>
<proteinExistence type="predicted"/>
<accession>A0ABY5VZZ9</accession>
<organism evidence="2 3">
    <name type="scientific">Dactylosporangium fulvum</name>
    <dbReference type="NCBI Taxonomy" id="53359"/>
    <lineage>
        <taxon>Bacteria</taxon>
        <taxon>Bacillati</taxon>
        <taxon>Actinomycetota</taxon>
        <taxon>Actinomycetes</taxon>
        <taxon>Micromonosporales</taxon>
        <taxon>Micromonosporaceae</taxon>
        <taxon>Dactylosporangium</taxon>
    </lineage>
</organism>
<reference evidence="2" key="1">
    <citation type="submission" date="2021-04" db="EMBL/GenBank/DDBJ databases">
        <authorList>
            <person name="Hartkoorn R.C."/>
            <person name="Beaudoing E."/>
            <person name="Hot D."/>
        </authorList>
    </citation>
    <scope>NUCLEOTIDE SEQUENCE</scope>
    <source>
        <strain evidence="2">NRRL B-16292</strain>
    </source>
</reference>
<dbReference type="RefSeq" id="WP_259860520.1">
    <property type="nucleotide sequence ID" value="NZ_BAAAST010000008.1"/>
</dbReference>